<keyword evidence="10" id="KW-1185">Reference proteome</keyword>
<keyword evidence="5 8" id="KW-0472">Membrane</keyword>
<accession>A0A226DQ18</accession>
<keyword evidence="6" id="KW-0675">Receptor</keyword>
<organism evidence="9 10">
    <name type="scientific">Folsomia candida</name>
    <name type="common">Springtail</name>
    <dbReference type="NCBI Taxonomy" id="158441"/>
    <lineage>
        <taxon>Eukaryota</taxon>
        <taxon>Metazoa</taxon>
        <taxon>Ecdysozoa</taxon>
        <taxon>Arthropoda</taxon>
        <taxon>Hexapoda</taxon>
        <taxon>Collembola</taxon>
        <taxon>Entomobryomorpha</taxon>
        <taxon>Isotomoidea</taxon>
        <taxon>Isotomidae</taxon>
        <taxon>Proisotominae</taxon>
        <taxon>Folsomia</taxon>
    </lineage>
</organism>
<name>A0A226DQ18_FOLCA</name>
<evidence type="ECO:0000313" key="10">
    <source>
        <dbReference type="Proteomes" id="UP000198287"/>
    </source>
</evidence>
<evidence type="ECO:0000256" key="6">
    <source>
        <dbReference type="ARBA" id="ARBA00023170"/>
    </source>
</evidence>
<sequence length="369" mass="41914">MVAVHSLWSYQNSQCDAKKYEPEMSSRFDSCPILSLSVKHNFTLVDISQQPYGNFYEIETKLILNPTWIDDIAHGQLSNYEVRWSNIQFILITPFPTALTGVRAFLSPFNETVWTILIIFCVVITLIIVVSDTEMGGVVKFMMEFLNVASILLGQVNGDCFLMFHSKKWVAVPILTVWFLGGRYLTMDNLYVGSIYSFLSAVTPPKLPDTLKTLVDSDIPVITVSRTAKLSPIIKTLHIPEYIELYKENESFTKLLEKLNNKLFFTDKMSRFDWMSTVFGNIEQSKSPLLQNGGFESTKTWGVMDQRQTLMAFTLYVKWSGDRKVIHAKDGTTPFSTISFTGGSKTFLSPIFQKGFEQLSSFGLTEIPH</sequence>
<keyword evidence="2" id="KW-1003">Cell membrane</keyword>
<dbReference type="EMBL" id="LNIX01000016">
    <property type="protein sequence ID" value="OXA46306.1"/>
    <property type="molecule type" value="Genomic_DNA"/>
</dbReference>
<keyword evidence="3 8" id="KW-0812">Transmembrane</keyword>
<dbReference type="Proteomes" id="UP000198287">
    <property type="component" value="Unassembled WGS sequence"/>
</dbReference>
<gene>
    <name evidence="9" type="ORF">Fcan01_19198</name>
</gene>
<evidence type="ECO:0000256" key="8">
    <source>
        <dbReference type="SAM" id="Phobius"/>
    </source>
</evidence>
<evidence type="ECO:0000256" key="1">
    <source>
        <dbReference type="ARBA" id="ARBA00004651"/>
    </source>
</evidence>
<keyword evidence="7" id="KW-0325">Glycoprotein</keyword>
<feature type="transmembrane region" description="Helical" evidence="8">
    <location>
        <begin position="112"/>
        <end position="133"/>
    </location>
</feature>
<dbReference type="InterPro" id="IPR052192">
    <property type="entry name" value="Insect_Ionotropic_Sensory_Rcpt"/>
</dbReference>
<evidence type="ECO:0000256" key="3">
    <source>
        <dbReference type="ARBA" id="ARBA00022692"/>
    </source>
</evidence>
<evidence type="ECO:0000256" key="5">
    <source>
        <dbReference type="ARBA" id="ARBA00023136"/>
    </source>
</evidence>
<keyword evidence="4 8" id="KW-1133">Transmembrane helix</keyword>
<dbReference type="AlphaFoldDB" id="A0A226DQ18"/>
<evidence type="ECO:0000256" key="4">
    <source>
        <dbReference type="ARBA" id="ARBA00022989"/>
    </source>
</evidence>
<evidence type="ECO:0000256" key="2">
    <source>
        <dbReference type="ARBA" id="ARBA00022475"/>
    </source>
</evidence>
<reference evidence="9 10" key="1">
    <citation type="submission" date="2015-12" db="EMBL/GenBank/DDBJ databases">
        <title>The genome of Folsomia candida.</title>
        <authorList>
            <person name="Faddeeva A."/>
            <person name="Derks M.F."/>
            <person name="Anvar Y."/>
            <person name="Smit S."/>
            <person name="Van Straalen N."/>
            <person name="Roelofs D."/>
        </authorList>
    </citation>
    <scope>NUCLEOTIDE SEQUENCE [LARGE SCALE GENOMIC DNA]</scope>
    <source>
        <strain evidence="9 10">VU population</strain>
        <tissue evidence="9">Whole body</tissue>
    </source>
</reference>
<proteinExistence type="predicted"/>
<protein>
    <submittedName>
        <fullName evidence="9">Uncharacterized protein</fullName>
    </submittedName>
</protein>
<dbReference type="PANTHER" id="PTHR42643">
    <property type="entry name" value="IONOTROPIC RECEPTOR 20A-RELATED"/>
    <property type="match status" value="1"/>
</dbReference>
<evidence type="ECO:0000313" key="9">
    <source>
        <dbReference type="EMBL" id="OXA46306.1"/>
    </source>
</evidence>
<comment type="caution">
    <text evidence="9">The sequence shown here is derived from an EMBL/GenBank/DDBJ whole genome shotgun (WGS) entry which is preliminary data.</text>
</comment>
<dbReference type="GO" id="GO:0005886">
    <property type="term" value="C:plasma membrane"/>
    <property type="evidence" value="ECO:0007669"/>
    <property type="project" value="UniProtKB-SubCell"/>
</dbReference>
<feature type="transmembrane region" description="Helical" evidence="8">
    <location>
        <begin position="87"/>
        <end position="106"/>
    </location>
</feature>
<comment type="subcellular location">
    <subcellularLocation>
        <location evidence="1">Cell membrane</location>
        <topology evidence="1">Multi-pass membrane protein</topology>
    </subcellularLocation>
</comment>
<dbReference type="PANTHER" id="PTHR42643:SF24">
    <property type="entry name" value="IONOTROPIC RECEPTOR 60A"/>
    <property type="match status" value="1"/>
</dbReference>
<evidence type="ECO:0000256" key="7">
    <source>
        <dbReference type="ARBA" id="ARBA00023180"/>
    </source>
</evidence>